<name>A0A0G1PDA6_9BACT</name>
<dbReference type="AlphaFoldDB" id="A0A0G1PDA6"/>
<keyword evidence="1" id="KW-0812">Transmembrane</keyword>
<organism evidence="2 3">
    <name type="scientific">Candidatus Amesbacteria bacterium GW2011_GWC2_45_19</name>
    <dbReference type="NCBI Taxonomy" id="1618366"/>
    <lineage>
        <taxon>Bacteria</taxon>
        <taxon>Candidatus Amesiibacteriota</taxon>
    </lineage>
</organism>
<proteinExistence type="predicted"/>
<keyword evidence="1" id="KW-0472">Membrane</keyword>
<protein>
    <submittedName>
        <fullName evidence="2">Uncharacterized protein</fullName>
    </submittedName>
</protein>
<evidence type="ECO:0000313" key="2">
    <source>
        <dbReference type="EMBL" id="KKU03413.1"/>
    </source>
</evidence>
<keyword evidence="1" id="KW-1133">Transmembrane helix</keyword>
<sequence>MKHEPNATANAAAVTVAVVYIVCRVAIVLFPDLVMTIAQAWFHGLELSKVSGWNLSLGSFILGLVTSSGGAWLVGYLFANAYNYFVKK</sequence>
<comment type="caution">
    <text evidence="2">The sequence shown here is derived from an EMBL/GenBank/DDBJ whole genome shotgun (WGS) entry which is preliminary data.</text>
</comment>
<evidence type="ECO:0000313" key="3">
    <source>
        <dbReference type="Proteomes" id="UP000034264"/>
    </source>
</evidence>
<dbReference type="InterPro" id="IPR044020">
    <property type="entry name" value="DUF5676"/>
</dbReference>
<feature type="transmembrane region" description="Helical" evidence="1">
    <location>
        <begin position="57"/>
        <end position="79"/>
    </location>
</feature>
<gene>
    <name evidence="2" type="ORF">UX05_C0001G0042</name>
</gene>
<dbReference type="Pfam" id="PF18926">
    <property type="entry name" value="DUF5676"/>
    <property type="match status" value="1"/>
</dbReference>
<dbReference type="Proteomes" id="UP000034264">
    <property type="component" value="Unassembled WGS sequence"/>
</dbReference>
<evidence type="ECO:0000256" key="1">
    <source>
        <dbReference type="SAM" id="Phobius"/>
    </source>
</evidence>
<reference evidence="2 3" key="1">
    <citation type="journal article" date="2015" name="Nature">
        <title>rRNA introns, odd ribosomes, and small enigmatic genomes across a large radiation of phyla.</title>
        <authorList>
            <person name="Brown C.T."/>
            <person name="Hug L.A."/>
            <person name="Thomas B.C."/>
            <person name="Sharon I."/>
            <person name="Castelle C.J."/>
            <person name="Singh A."/>
            <person name="Wilkins M.J."/>
            <person name="Williams K.H."/>
            <person name="Banfield J.F."/>
        </authorList>
    </citation>
    <scope>NUCLEOTIDE SEQUENCE [LARGE SCALE GENOMIC DNA]</scope>
</reference>
<dbReference type="EMBL" id="LCKS01000001">
    <property type="protein sequence ID" value="KKU03413.1"/>
    <property type="molecule type" value="Genomic_DNA"/>
</dbReference>
<accession>A0A0G1PDA6</accession>
<feature type="transmembrane region" description="Helical" evidence="1">
    <location>
        <begin position="12"/>
        <end position="37"/>
    </location>
</feature>